<keyword evidence="3" id="KW-1185">Reference proteome</keyword>
<dbReference type="EMBL" id="JACAZH010000003">
    <property type="protein sequence ID" value="KAF7373670.1"/>
    <property type="molecule type" value="Genomic_DNA"/>
</dbReference>
<dbReference type="Proteomes" id="UP000623467">
    <property type="component" value="Unassembled WGS sequence"/>
</dbReference>
<sequence>MRFSSSTDQSKNQLKARYSRRRLQTFALRDALLSSLFATPSIARETSAPSTSISLCTTHARAEPPRATRLPTSVAFEAGVGSTKTCITHPLRSWARAPLDPPRATLPAAPAPTPRLRRAPRNAFSACSLLWHDVTFASLRHLRPRLASPSHSRLRLNRAPDASASTSRPPCLPYLI</sequence>
<feature type="region of interest" description="Disordered" evidence="1">
    <location>
        <begin position="148"/>
        <end position="169"/>
    </location>
</feature>
<reference evidence="2" key="1">
    <citation type="submission" date="2020-05" db="EMBL/GenBank/DDBJ databases">
        <title>Mycena genomes resolve the evolution of fungal bioluminescence.</title>
        <authorList>
            <person name="Tsai I.J."/>
        </authorList>
    </citation>
    <scope>NUCLEOTIDE SEQUENCE</scope>
    <source>
        <strain evidence="2">160909Yilan</strain>
    </source>
</reference>
<proteinExistence type="predicted"/>
<protein>
    <submittedName>
        <fullName evidence="2">Uncharacterized protein</fullName>
    </submittedName>
</protein>
<name>A0A8H6ZDH7_9AGAR</name>
<evidence type="ECO:0000313" key="3">
    <source>
        <dbReference type="Proteomes" id="UP000623467"/>
    </source>
</evidence>
<dbReference type="AlphaFoldDB" id="A0A8H6ZDH7"/>
<evidence type="ECO:0000313" key="2">
    <source>
        <dbReference type="EMBL" id="KAF7373670.1"/>
    </source>
</evidence>
<organism evidence="2 3">
    <name type="scientific">Mycena sanguinolenta</name>
    <dbReference type="NCBI Taxonomy" id="230812"/>
    <lineage>
        <taxon>Eukaryota</taxon>
        <taxon>Fungi</taxon>
        <taxon>Dikarya</taxon>
        <taxon>Basidiomycota</taxon>
        <taxon>Agaricomycotina</taxon>
        <taxon>Agaricomycetes</taxon>
        <taxon>Agaricomycetidae</taxon>
        <taxon>Agaricales</taxon>
        <taxon>Marasmiineae</taxon>
        <taxon>Mycenaceae</taxon>
        <taxon>Mycena</taxon>
    </lineage>
</organism>
<evidence type="ECO:0000256" key="1">
    <source>
        <dbReference type="SAM" id="MobiDB-lite"/>
    </source>
</evidence>
<accession>A0A8H6ZDH7</accession>
<comment type="caution">
    <text evidence="2">The sequence shown here is derived from an EMBL/GenBank/DDBJ whole genome shotgun (WGS) entry which is preliminary data.</text>
</comment>
<gene>
    <name evidence="2" type="ORF">MSAN_00577900</name>
</gene>